<dbReference type="Pfam" id="PF02110">
    <property type="entry name" value="HK"/>
    <property type="match status" value="1"/>
</dbReference>
<keyword evidence="9 11" id="KW-0460">Magnesium</keyword>
<evidence type="ECO:0000256" key="1">
    <source>
        <dbReference type="ARBA" id="ARBA00001771"/>
    </source>
</evidence>
<organism evidence="12 13">
    <name type="scientific">Sphingobacterium corticibacterium</name>
    <dbReference type="NCBI Taxonomy" id="2484746"/>
    <lineage>
        <taxon>Bacteria</taxon>
        <taxon>Pseudomonadati</taxon>
        <taxon>Bacteroidota</taxon>
        <taxon>Sphingobacteriia</taxon>
        <taxon>Sphingobacteriales</taxon>
        <taxon>Sphingobacteriaceae</taxon>
        <taxon>Sphingobacterium</taxon>
    </lineage>
</organism>
<evidence type="ECO:0000256" key="6">
    <source>
        <dbReference type="ARBA" id="ARBA00022741"/>
    </source>
</evidence>
<dbReference type="GO" id="GO:0005524">
    <property type="term" value="F:ATP binding"/>
    <property type="evidence" value="ECO:0007669"/>
    <property type="project" value="UniProtKB-UniRule"/>
</dbReference>
<evidence type="ECO:0000256" key="11">
    <source>
        <dbReference type="HAMAP-Rule" id="MF_00228"/>
    </source>
</evidence>
<feature type="binding site" evidence="11">
    <location>
        <position position="119"/>
    </location>
    <ligand>
        <name>ATP</name>
        <dbReference type="ChEBI" id="CHEBI:30616"/>
    </ligand>
</feature>
<evidence type="ECO:0000256" key="2">
    <source>
        <dbReference type="ARBA" id="ARBA00001946"/>
    </source>
</evidence>
<dbReference type="Gene3D" id="3.40.1190.20">
    <property type="match status" value="1"/>
</dbReference>
<keyword evidence="6 11" id="KW-0547">Nucleotide-binding</keyword>
<dbReference type="GO" id="GO:0009229">
    <property type="term" value="P:thiamine diphosphate biosynthetic process"/>
    <property type="evidence" value="ECO:0007669"/>
    <property type="project" value="UniProtKB-UniRule"/>
</dbReference>
<accession>A0A4Q6XZ42</accession>
<dbReference type="GO" id="GO:0009228">
    <property type="term" value="P:thiamine biosynthetic process"/>
    <property type="evidence" value="ECO:0007669"/>
    <property type="project" value="UniProtKB-KW"/>
</dbReference>
<dbReference type="GO" id="GO:0000287">
    <property type="term" value="F:magnesium ion binding"/>
    <property type="evidence" value="ECO:0007669"/>
    <property type="project" value="UniProtKB-UniRule"/>
</dbReference>
<dbReference type="EMBL" id="SGIT01000001">
    <property type="protein sequence ID" value="RZF62239.1"/>
    <property type="molecule type" value="Genomic_DNA"/>
</dbReference>
<gene>
    <name evidence="11" type="primary">thiM</name>
    <name evidence="12" type="ORF">EWE74_05415</name>
</gene>
<evidence type="ECO:0000256" key="5">
    <source>
        <dbReference type="ARBA" id="ARBA00022723"/>
    </source>
</evidence>
<comment type="caution">
    <text evidence="12">The sequence shown here is derived from an EMBL/GenBank/DDBJ whole genome shotgun (WGS) entry which is preliminary data.</text>
</comment>
<dbReference type="InterPro" id="IPR000417">
    <property type="entry name" value="Hyethyz_kinase"/>
</dbReference>
<comment type="function">
    <text evidence="11">Catalyzes the phosphorylation of the hydroxyl group of 4-methyl-5-beta-hydroxyethylthiazole (THZ).</text>
</comment>
<dbReference type="GO" id="GO:0004417">
    <property type="term" value="F:hydroxyethylthiazole kinase activity"/>
    <property type="evidence" value="ECO:0007669"/>
    <property type="project" value="UniProtKB-UniRule"/>
</dbReference>
<protein>
    <recommendedName>
        <fullName evidence="11">Hydroxyethylthiazole kinase</fullName>
        <ecNumber evidence="11">2.7.1.50</ecNumber>
    </recommendedName>
    <alternativeName>
        <fullName evidence="11">4-methyl-5-beta-hydroxyethylthiazole kinase</fullName>
        <shortName evidence="11">TH kinase</shortName>
        <shortName evidence="11">Thz kinase</shortName>
    </alternativeName>
</protein>
<dbReference type="NCBIfam" id="NF006830">
    <property type="entry name" value="PRK09355.1"/>
    <property type="match status" value="1"/>
</dbReference>
<dbReference type="RefSeq" id="WP_130140468.1">
    <property type="nucleotide sequence ID" value="NZ_SGIT01000001.1"/>
</dbReference>
<evidence type="ECO:0000256" key="7">
    <source>
        <dbReference type="ARBA" id="ARBA00022777"/>
    </source>
</evidence>
<comment type="pathway">
    <text evidence="3 11">Cofactor biosynthesis; thiamine diphosphate biosynthesis; 4-methyl-5-(2-phosphoethyl)-thiazole from 5-(2-hydroxyethyl)-4-methylthiazole: step 1/1.</text>
</comment>
<dbReference type="AlphaFoldDB" id="A0A4Q6XZ42"/>
<dbReference type="OrthoDB" id="9778146at2"/>
<keyword evidence="4 11" id="KW-0808">Transferase</keyword>
<sequence>MEKTLWKHIQTVRKQSPLVHNITNYVVMNSTANALLAIGASPVMAHAKAEIKDMATIAGALLVNIGTLDEYWSEAMLIAVETAHALNKPWVLDPVGAGATPYRNQIIQKLLQYRPTVIRGNASEILAIVKSNAPATKGVDSTASSMDAVQAARNLVSQYGSVVCISGETDIIVDQKNQTLLLKNGHPMMTRVTGLGCTASALTAAFVAVTEDKTEATVAAMALLGIAGELSEKQSHGPGSLQMNIIDKLYAMTEVEFVEQLNVSRE</sequence>
<dbReference type="SUPFAM" id="SSF53613">
    <property type="entry name" value="Ribokinase-like"/>
    <property type="match status" value="1"/>
</dbReference>
<evidence type="ECO:0000256" key="3">
    <source>
        <dbReference type="ARBA" id="ARBA00004868"/>
    </source>
</evidence>
<dbReference type="CDD" id="cd01170">
    <property type="entry name" value="THZ_kinase"/>
    <property type="match status" value="1"/>
</dbReference>
<evidence type="ECO:0000256" key="8">
    <source>
        <dbReference type="ARBA" id="ARBA00022840"/>
    </source>
</evidence>
<evidence type="ECO:0000256" key="9">
    <source>
        <dbReference type="ARBA" id="ARBA00022842"/>
    </source>
</evidence>
<evidence type="ECO:0000313" key="13">
    <source>
        <dbReference type="Proteomes" id="UP000292855"/>
    </source>
</evidence>
<keyword evidence="13" id="KW-1185">Reference proteome</keyword>
<keyword evidence="5 11" id="KW-0479">Metal-binding</keyword>
<evidence type="ECO:0000256" key="10">
    <source>
        <dbReference type="ARBA" id="ARBA00022977"/>
    </source>
</evidence>
<dbReference type="InterPro" id="IPR029056">
    <property type="entry name" value="Ribokinase-like"/>
</dbReference>
<feature type="binding site" evidence="11">
    <location>
        <position position="194"/>
    </location>
    <ligand>
        <name>substrate</name>
    </ligand>
</feature>
<dbReference type="PRINTS" id="PR01099">
    <property type="entry name" value="HYETHTZKNASE"/>
</dbReference>
<dbReference type="EC" id="2.7.1.50" evidence="11"/>
<proteinExistence type="inferred from homology"/>
<feature type="binding site" evidence="11">
    <location>
        <position position="166"/>
    </location>
    <ligand>
        <name>ATP</name>
        <dbReference type="ChEBI" id="CHEBI:30616"/>
    </ligand>
</feature>
<comment type="similarity">
    <text evidence="11">Belongs to the Thz kinase family.</text>
</comment>
<dbReference type="UniPathway" id="UPA00060">
    <property type="reaction ID" value="UER00139"/>
</dbReference>
<evidence type="ECO:0000256" key="4">
    <source>
        <dbReference type="ARBA" id="ARBA00022679"/>
    </source>
</evidence>
<comment type="catalytic activity">
    <reaction evidence="1 11">
        <text>5-(2-hydroxyethyl)-4-methylthiazole + ATP = 4-methyl-5-(2-phosphooxyethyl)-thiazole + ADP + H(+)</text>
        <dbReference type="Rhea" id="RHEA:24212"/>
        <dbReference type="ChEBI" id="CHEBI:15378"/>
        <dbReference type="ChEBI" id="CHEBI:17957"/>
        <dbReference type="ChEBI" id="CHEBI:30616"/>
        <dbReference type="ChEBI" id="CHEBI:58296"/>
        <dbReference type="ChEBI" id="CHEBI:456216"/>
        <dbReference type="EC" id="2.7.1.50"/>
    </reaction>
</comment>
<dbReference type="PIRSF" id="PIRSF000513">
    <property type="entry name" value="Thz_kinase"/>
    <property type="match status" value="1"/>
</dbReference>
<comment type="cofactor">
    <cofactor evidence="2 11">
        <name>Mg(2+)</name>
        <dbReference type="ChEBI" id="CHEBI:18420"/>
    </cofactor>
</comment>
<keyword evidence="7 11" id="KW-0418">Kinase</keyword>
<keyword evidence="8 11" id="KW-0067">ATP-binding</keyword>
<feature type="binding site" evidence="11">
    <location>
        <position position="44"/>
    </location>
    <ligand>
        <name>substrate</name>
    </ligand>
</feature>
<dbReference type="HAMAP" id="MF_00228">
    <property type="entry name" value="Thz_kinase"/>
    <property type="match status" value="1"/>
</dbReference>
<name>A0A4Q6XZ42_9SPHI</name>
<dbReference type="NCBIfam" id="TIGR00694">
    <property type="entry name" value="thiM"/>
    <property type="match status" value="1"/>
</dbReference>
<reference evidence="12 13" key="1">
    <citation type="submission" date="2019-02" db="EMBL/GenBank/DDBJ databases">
        <authorList>
            <person name="Li Y."/>
        </authorList>
    </citation>
    <scope>NUCLEOTIDE SEQUENCE [LARGE SCALE GENOMIC DNA]</scope>
    <source>
        <strain evidence="12 13">30C10-4-7</strain>
    </source>
</reference>
<dbReference type="Proteomes" id="UP000292855">
    <property type="component" value="Unassembled WGS sequence"/>
</dbReference>
<evidence type="ECO:0000313" key="12">
    <source>
        <dbReference type="EMBL" id="RZF62239.1"/>
    </source>
</evidence>
<keyword evidence="10 11" id="KW-0784">Thiamine biosynthesis</keyword>